<dbReference type="SUPFAM" id="SSF51735">
    <property type="entry name" value="NAD(P)-binding Rossmann-fold domains"/>
    <property type="match status" value="1"/>
</dbReference>
<proteinExistence type="predicted"/>
<dbReference type="HOGENOM" id="CLU_007383_10_2_1"/>
<dbReference type="Proteomes" id="UP000054279">
    <property type="component" value="Unassembled WGS sequence"/>
</dbReference>
<feature type="domain" description="NmrA-like" evidence="1">
    <location>
        <begin position="7"/>
        <end position="248"/>
    </location>
</feature>
<sequence>MSNIPKVILITSTGSLCWSLVHNLISLPDGSSTSIRVLHHPGTAKALTVRDEEVVPQFQSPPSISLVPIESYSGATFNAAFRDVSVVIHESPSAYPLEEDIGRAIIDKSKAARVSHFILCSTLHPMRVKIGANQRKIRIEEYLVESRIPYTILQPALSMQSIDLKKVLETGRIPLGFASSIPHGFLDQSDLVSIIRIILENPQLHDLAQYELVGQNISYDAIAALISGLSGRQVTCQTMTVNDYIAEMKSTGKLTSDFEENYISELLVYCNRWGLTGCSNVLRWIMGREPATWETYLQRELQ</sequence>
<evidence type="ECO:0000313" key="2">
    <source>
        <dbReference type="EMBL" id="KIJ23648.1"/>
    </source>
</evidence>
<evidence type="ECO:0000259" key="1">
    <source>
        <dbReference type="Pfam" id="PF05368"/>
    </source>
</evidence>
<dbReference type="InterPro" id="IPR036291">
    <property type="entry name" value="NAD(P)-bd_dom_sf"/>
</dbReference>
<gene>
    <name evidence="2" type="ORF">M422DRAFT_39514</name>
</gene>
<reference evidence="2 3" key="1">
    <citation type="submission" date="2014-06" db="EMBL/GenBank/DDBJ databases">
        <title>Evolutionary Origins and Diversification of the Mycorrhizal Mutualists.</title>
        <authorList>
            <consortium name="DOE Joint Genome Institute"/>
            <consortium name="Mycorrhizal Genomics Consortium"/>
            <person name="Kohler A."/>
            <person name="Kuo A."/>
            <person name="Nagy L.G."/>
            <person name="Floudas D."/>
            <person name="Copeland A."/>
            <person name="Barry K.W."/>
            <person name="Cichocki N."/>
            <person name="Veneault-Fourrey C."/>
            <person name="LaButti K."/>
            <person name="Lindquist E.A."/>
            <person name="Lipzen A."/>
            <person name="Lundell T."/>
            <person name="Morin E."/>
            <person name="Murat C."/>
            <person name="Riley R."/>
            <person name="Ohm R."/>
            <person name="Sun H."/>
            <person name="Tunlid A."/>
            <person name="Henrissat B."/>
            <person name="Grigoriev I.V."/>
            <person name="Hibbett D.S."/>
            <person name="Martin F."/>
        </authorList>
    </citation>
    <scope>NUCLEOTIDE SEQUENCE [LARGE SCALE GENOMIC DNA]</scope>
    <source>
        <strain evidence="2 3">SS14</strain>
    </source>
</reference>
<dbReference type="Gene3D" id="3.40.50.720">
    <property type="entry name" value="NAD(P)-binding Rossmann-like Domain"/>
    <property type="match status" value="1"/>
</dbReference>
<dbReference type="EMBL" id="KN837617">
    <property type="protein sequence ID" value="KIJ23648.1"/>
    <property type="molecule type" value="Genomic_DNA"/>
</dbReference>
<accession>A0A0C9T439</accession>
<dbReference type="InterPro" id="IPR051604">
    <property type="entry name" value="Ergot_Alk_Oxidoreductase"/>
</dbReference>
<dbReference type="Gene3D" id="3.90.25.10">
    <property type="entry name" value="UDP-galactose 4-epimerase, domain 1"/>
    <property type="match status" value="1"/>
</dbReference>
<evidence type="ECO:0000313" key="3">
    <source>
        <dbReference type="Proteomes" id="UP000054279"/>
    </source>
</evidence>
<dbReference type="PANTHER" id="PTHR43162">
    <property type="match status" value="1"/>
</dbReference>
<organism evidence="2 3">
    <name type="scientific">Sphaerobolus stellatus (strain SS14)</name>
    <dbReference type="NCBI Taxonomy" id="990650"/>
    <lineage>
        <taxon>Eukaryota</taxon>
        <taxon>Fungi</taxon>
        <taxon>Dikarya</taxon>
        <taxon>Basidiomycota</taxon>
        <taxon>Agaricomycotina</taxon>
        <taxon>Agaricomycetes</taxon>
        <taxon>Phallomycetidae</taxon>
        <taxon>Geastrales</taxon>
        <taxon>Sphaerobolaceae</taxon>
        <taxon>Sphaerobolus</taxon>
    </lineage>
</organism>
<keyword evidence="3" id="KW-1185">Reference proteome</keyword>
<dbReference type="PANTHER" id="PTHR43162:SF1">
    <property type="entry name" value="PRESTALK A DIFFERENTIATION PROTEIN A"/>
    <property type="match status" value="1"/>
</dbReference>
<dbReference type="InterPro" id="IPR008030">
    <property type="entry name" value="NmrA-like"/>
</dbReference>
<dbReference type="OrthoDB" id="419598at2759"/>
<protein>
    <recommendedName>
        <fullName evidence="1">NmrA-like domain-containing protein</fullName>
    </recommendedName>
</protein>
<name>A0A0C9T439_SPHS4</name>
<dbReference type="AlphaFoldDB" id="A0A0C9T439"/>
<dbReference type="Pfam" id="PF05368">
    <property type="entry name" value="NmrA"/>
    <property type="match status" value="1"/>
</dbReference>